<sequence length="109" mass="12791">MGFIGRIGALGPLRLYSLGKVRNDLVEQKGDNQRTGTLYYYIRWASLGLVERMKVLRLYEAPFTGQGQRLTKKTKVQVHKSPYFREWLDLPGRVVTWDAFKDVFLEKYF</sequence>
<evidence type="ECO:0000313" key="1">
    <source>
        <dbReference type="EMBL" id="RDY04228.1"/>
    </source>
</evidence>
<keyword evidence="2" id="KW-1185">Reference proteome</keyword>
<gene>
    <name evidence="1" type="ORF">CR513_12087</name>
</gene>
<dbReference type="Proteomes" id="UP000257109">
    <property type="component" value="Unassembled WGS sequence"/>
</dbReference>
<organism evidence="1 2">
    <name type="scientific">Mucuna pruriens</name>
    <name type="common">Velvet bean</name>
    <name type="synonym">Dolichos pruriens</name>
    <dbReference type="NCBI Taxonomy" id="157652"/>
    <lineage>
        <taxon>Eukaryota</taxon>
        <taxon>Viridiplantae</taxon>
        <taxon>Streptophyta</taxon>
        <taxon>Embryophyta</taxon>
        <taxon>Tracheophyta</taxon>
        <taxon>Spermatophyta</taxon>
        <taxon>Magnoliopsida</taxon>
        <taxon>eudicotyledons</taxon>
        <taxon>Gunneridae</taxon>
        <taxon>Pentapetalae</taxon>
        <taxon>rosids</taxon>
        <taxon>fabids</taxon>
        <taxon>Fabales</taxon>
        <taxon>Fabaceae</taxon>
        <taxon>Papilionoideae</taxon>
        <taxon>50 kb inversion clade</taxon>
        <taxon>NPAAA clade</taxon>
        <taxon>indigoferoid/millettioid clade</taxon>
        <taxon>Phaseoleae</taxon>
        <taxon>Mucuna</taxon>
    </lineage>
</organism>
<proteinExistence type="predicted"/>
<dbReference type="EMBL" id="QJKJ01002124">
    <property type="protein sequence ID" value="RDY04228.1"/>
    <property type="molecule type" value="Genomic_DNA"/>
</dbReference>
<feature type="non-terminal residue" evidence="1">
    <location>
        <position position="1"/>
    </location>
</feature>
<comment type="caution">
    <text evidence="1">The sequence shown here is derived from an EMBL/GenBank/DDBJ whole genome shotgun (WGS) entry which is preliminary data.</text>
</comment>
<reference evidence="1" key="1">
    <citation type="submission" date="2018-05" db="EMBL/GenBank/DDBJ databases">
        <title>Draft genome of Mucuna pruriens seed.</title>
        <authorList>
            <person name="Nnadi N.E."/>
            <person name="Vos R."/>
            <person name="Hasami M.H."/>
            <person name="Devisetty U.K."/>
            <person name="Aguiy J.C."/>
        </authorList>
    </citation>
    <scope>NUCLEOTIDE SEQUENCE [LARGE SCALE GENOMIC DNA]</scope>
    <source>
        <strain evidence="1">JCA_2017</strain>
    </source>
</reference>
<evidence type="ECO:0000313" key="2">
    <source>
        <dbReference type="Proteomes" id="UP000257109"/>
    </source>
</evidence>
<protein>
    <submittedName>
        <fullName evidence="1">Uncharacterized protein</fullName>
    </submittedName>
</protein>
<name>A0A371HN53_MUCPR</name>
<accession>A0A371HN53</accession>
<dbReference type="AlphaFoldDB" id="A0A371HN53"/>